<keyword evidence="6" id="KW-1185">Reference proteome</keyword>
<keyword evidence="3 4" id="KW-0663">Pyridoxal phosphate</keyword>
<organism evidence="5 6">
    <name type="scientific">Pectinatus haikarae</name>
    <dbReference type="NCBI Taxonomy" id="349096"/>
    <lineage>
        <taxon>Bacteria</taxon>
        <taxon>Bacillati</taxon>
        <taxon>Bacillota</taxon>
        <taxon>Negativicutes</taxon>
        <taxon>Selenomonadales</taxon>
        <taxon>Selenomonadaceae</taxon>
        <taxon>Pectinatus</taxon>
    </lineage>
</organism>
<dbReference type="InterPro" id="IPR015421">
    <property type="entry name" value="PyrdxlP-dep_Trfase_major"/>
</dbReference>
<sequence length="398" mass="44324">MEDSTNFSEATEILYQGEDYSQHLKPEASPIYMTTAFNMGDLDDVQQTYDKKGYTYIRTRNPNRRSLGELISFLEKGKNTLICSSGMAAITTTYFALLAPGDHFLANENIYGETFDAINIFLKKMHVDVDFVDFSDLDAVKKAIRSNTRIVYTEVASNPTDRLADISALADIAHTKNALMMVDNTFTTPIGIKPLALGADIVISSLTKFMNGHSDALLGSITVKDEKIFDIIHSVRMLTGTSGSPFAAWLVYRGIHTLDLRVRKQMKNAALLAAALAKHPKILHVNHPSLDNFPQKELAKKLFKDKYTMTGMLSFEMPDDPSKINCFMNRLHLAHYAPTLGGIRTTLSHPLHSSHHHVPKDELKKMGISYGLMRISVGIEEADDLIADFTQALSVFSD</sequence>
<comment type="cofactor">
    <cofactor evidence="1 4">
        <name>pyridoxal 5'-phosphate</name>
        <dbReference type="ChEBI" id="CHEBI:597326"/>
    </cofactor>
</comment>
<dbReference type="RefSeq" id="WP_196605132.1">
    <property type="nucleotide sequence ID" value="NZ_CP116940.1"/>
</dbReference>
<evidence type="ECO:0000256" key="2">
    <source>
        <dbReference type="ARBA" id="ARBA00009077"/>
    </source>
</evidence>
<dbReference type="Gene3D" id="3.40.640.10">
    <property type="entry name" value="Type I PLP-dependent aspartate aminotransferase-like (Major domain)"/>
    <property type="match status" value="1"/>
</dbReference>
<dbReference type="InterPro" id="IPR015424">
    <property type="entry name" value="PyrdxlP-dep_Trfase"/>
</dbReference>
<dbReference type="CDD" id="cd00614">
    <property type="entry name" value="CGS_like"/>
    <property type="match status" value="1"/>
</dbReference>
<dbReference type="EMBL" id="JAUSUE010000022">
    <property type="protein sequence ID" value="MDQ0204818.1"/>
    <property type="molecule type" value="Genomic_DNA"/>
</dbReference>
<dbReference type="SUPFAM" id="SSF53383">
    <property type="entry name" value="PLP-dependent transferases"/>
    <property type="match status" value="1"/>
</dbReference>
<name>A0ABT9YAG8_9FIRM</name>
<dbReference type="PIRSF" id="PIRSF001434">
    <property type="entry name" value="CGS"/>
    <property type="match status" value="1"/>
</dbReference>
<dbReference type="InterPro" id="IPR054542">
    <property type="entry name" value="Cys_met_metab_PP"/>
</dbReference>
<proteinExistence type="inferred from homology"/>
<dbReference type="PROSITE" id="PS00868">
    <property type="entry name" value="CYS_MET_METAB_PP"/>
    <property type="match status" value="1"/>
</dbReference>
<dbReference type="Proteomes" id="UP001239167">
    <property type="component" value="Unassembled WGS sequence"/>
</dbReference>
<dbReference type="Pfam" id="PF01053">
    <property type="entry name" value="Cys_Met_Meta_PP"/>
    <property type="match status" value="1"/>
</dbReference>
<evidence type="ECO:0000313" key="6">
    <source>
        <dbReference type="Proteomes" id="UP001239167"/>
    </source>
</evidence>
<gene>
    <name evidence="5" type="ORF">J2S01_002552</name>
</gene>
<accession>A0ABT9YAG8</accession>
<dbReference type="PANTHER" id="PTHR11808">
    <property type="entry name" value="TRANS-SULFURATION ENZYME FAMILY MEMBER"/>
    <property type="match status" value="1"/>
</dbReference>
<dbReference type="InterPro" id="IPR015422">
    <property type="entry name" value="PyrdxlP-dep_Trfase_small"/>
</dbReference>
<evidence type="ECO:0000313" key="5">
    <source>
        <dbReference type="EMBL" id="MDQ0204818.1"/>
    </source>
</evidence>
<comment type="similarity">
    <text evidence="2 4">Belongs to the trans-sulfuration enzymes family.</text>
</comment>
<protein>
    <submittedName>
        <fullName evidence="5">Cystathionine beta-lyase/cystathionine gamma-synthase</fullName>
    </submittedName>
</protein>
<dbReference type="InterPro" id="IPR000277">
    <property type="entry name" value="Cys/Met-Metab_PyrdxlP-dep_enz"/>
</dbReference>
<evidence type="ECO:0000256" key="3">
    <source>
        <dbReference type="ARBA" id="ARBA00022898"/>
    </source>
</evidence>
<evidence type="ECO:0000256" key="4">
    <source>
        <dbReference type="RuleBase" id="RU362118"/>
    </source>
</evidence>
<evidence type="ECO:0000256" key="1">
    <source>
        <dbReference type="ARBA" id="ARBA00001933"/>
    </source>
</evidence>
<reference evidence="5 6" key="1">
    <citation type="submission" date="2023-07" db="EMBL/GenBank/DDBJ databases">
        <title>Genomic Encyclopedia of Type Strains, Phase IV (KMG-IV): sequencing the most valuable type-strain genomes for metagenomic binning, comparative biology and taxonomic classification.</title>
        <authorList>
            <person name="Goeker M."/>
        </authorList>
    </citation>
    <scope>NUCLEOTIDE SEQUENCE [LARGE SCALE GENOMIC DNA]</scope>
    <source>
        <strain evidence="5 6">DSM 16980</strain>
    </source>
</reference>
<dbReference type="PANTHER" id="PTHR11808:SF80">
    <property type="entry name" value="CYSTATHIONINE GAMMA-LYASE"/>
    <property type="match status" value="1"/>
</dbReference>
<dbReference type="Gene3D" id="3.90.1150.10">
    <property type="entry name" value="Aspartate Aminotransferase, domain 1"/>
    <property type="match status" value="1"/>
</dbReference>
<comment type="caution">
    <text evidence="5">The sequence shown here is derived from an EMBL/GenBank/DDBJ whole genome shotgun (WGS) entry which is preliminary data.</text>
</comment>